<reference evidence="3" key="1">
    <citation type="journal article" date="2023" name="Insect Mol. Biol.">
        <title>Genome sequencing provides insights into the evolution of gene families encoding plant cell wall-degrading enzymes in longhorned beetles.</title>
        <authorList>
            <person name="Shin N.R."/>
            <person name="Okamura Y."/>
            <person name="Kirsch R."/>
            <person name="Pauchet Y."/>
        </authorList>
    </citation>
    <scope>NUCLEOTIDE SEQUENCE</scope>
    <source>
        <strain evidence="3">RBIC_L_NR</strain>
    </source>
</reference>
<accession>A0AAV8YFF6</accession>
<dbReference type="PANTHER" id="PTHR46585">
    <property type="entry name" value="INTEGRASE CORE DOMAIN CONTAINING PROTEIN"/>
    <property type="match status" value="1"/>
</dbReference>
<dbReference type="InterPro" id="IPR016197">
    <property type="entry name" value="Chromo-like_dom_sf"/>
</dbReference>
<dbReference type="SUPFAM" id="SSF53098">
    <property type="entry name" value="Ribonuclease H-like"/>
    <property type="match status" value="1"/>
</dbReference>
<dbReference type="InterPro" id="IPR001584">
    <property type="entry name" value="Integrase_cat-core"/>
</dbReference>
<organism evidence="3 4">
    <name type="scientific">Rhamnusium bicolor</name>
    <dbReference type="NCBI Taxonomy" id="1586634"/>
    <lineage>
        <taxon>Eukaryota</taxon>
        <taxon>Metazoa</taxon>
        <taxon>Ecdysozoa</taxon>
        <taxon>Arthropoda</taxon>
        <taxon>Hexapoda</taxon>
        <taxon>Insecta</taxon>
        <taxon>Pterygota</taxon>
        <taxon>Neoptera</taxon>
        <taxon>Endopterygota</taxon>
        <taxon>Coleoptera</taxon>
        <taxon>Polyphaga</taxon>
        <taxon>Cucujiformia</taxon>
        <taxon>Chrysomeloidea</taxon>
        <taxon>Cerambycidae</taxon>
        <taxon>Lepturinae</taxon>
        <taxon>Rhagiini</taxon>
        <taxon>Rhamnusium</taxon>
    </lineage>
</organism>
<dbReference type="GO" id="GO:0005694">
    <property type="term" value="C:chromosome"/>
    <property type="evidence" value="ECO:0007669"/>
    <property type="project" value="UniProtKB-ARBA"/>
</dbReference>
<dbReference type="EMBL" id="JANEYF010002187">
    <property type="protein sequence ID" value="KAJ8950050.1"/>
    <property type="molecule type" value="Genomic_DNA"/>
</dbReference>
<comment type="caution">
    <text evidence="3">The sequence shown here is derived from an EMBL/GenBank/DDBJ whole genome shotgun (WGS) entry which is preliminary data.</text>
</comment>
<name>A0AAV8YFF6_9CUCU</name>
<feature type="domain" description="Chromo" evidence="1">
    <location>
        <begin position="177"/>
        <end position="211"/>
    </location>
</feature>
<dbReference type="PROSITE" id="PS50013">
    <property type="entry name" value="CHROMO_2"/>
    <property type="match status" value="1"/>
</dbReference>
<dbReference type="AlphaFoldDB" id="A0AAV8YFF6"/>
<protein>
    <recommendedName>
        <fullName evidence="5">Integrase catalytic domain-containing protein</fullName>
    </recommendedName>
</protein>
<evidence type="ECO:0008006" key="5">
    <source>
        <dbReference type="Google" id="ProtNLM"/>
    </source>
</evidence>
<evidence type="ECO:0000259" key="1">
    <source>
        <dbReference type="PROSITE" id="PS50013"/>
    </source>
</evidence>
<dbReference type="Proteomes" id="UP001162156">
    <property type="component" value="Unassembled WGS sequence"/>
</dbReference>
<dbReference type="Gene3D" id="3.30.420.10">
    <property type="entry name" value="Ribonuclease H-like superfamily/Ribonuclease H"/>
    <property type="match status" value="1"/>
</dbReference>
<evidence type="ECO:0000259" key="2">
    <source>
        <dbReference type="PROSITE" id="PS50994"/>
    </source>
</evidence>
<dbReference type="SUPFAM" id="SSF54160">
    <property type="entry name" value="Chromo domain-like"/>
    <property type="match status" value="1"/>
</dbReference>
<gene>
    <name evidence="3" type="ORF">NQ314_008056</name>
</gene>
<proteinExistence type="predicted"/>
<dbReference type="CDD" id="cd00024">
    <property type="entry name" value="CD_CSD"/>
    <property type="match status" value="1"/>
</dbReference>
<dbReference type="InterPro" id="IPR012337">
    <property type="entry name" value="RNaseH-like_sf"/>
</dbReference>
<sequence length="211" mass="25161">MDQGTEFYNVHFKNLMKKYKVNHYSTYSTKKAAIVERVIRTLKERLYKYFSLNGSYRWIDILSDIVKDYNNRWHRTIRMKPCDITKSNEKKILNSVYKHIKLATPRRYKVGDIVRISKNKHVFKKGYTPNWTTELFKIVKVRITNPTTYLLEDMQGTPISGGFYEEELQKTKNADVYLVEKVLRRRGKKVYVKWLGLDSSNNSWIDSDNIL</sequence>
<feature type="domain" description="Integrase catalytic" evidence="2">
    <location>
        <begin position="1"/>
        <end position="89"/>
    </location>
</feature>
<dbReference type="InterPro" id="IPR036397">
    <property type="entry name" value="RNaseH_sf"/>
</dbReference>
<dbReference type="PROSITE" id="PS50994">
    <property type="entry name" value="INTEGRASE"/>
    <property type="match status" value="1"/>
</dbReference>
<dbReference type="GO" id="GO:0015074">
    <property type="term" value="P:DNA integration"/>
    <property type="evidence" value="ECO:0007669"/>
    <property type="project" value="InterPro"/>
</dbReference>
<dbReference type="PANTHER" id="PTHR46585:SF1">
    <property type="entry name" value="CHROMO DOMAIN-CONTAINING PROTEIN"/>
    <property type="match status" value="1"/>
</dbReference>
<keyword evidence="4" id="KW-1185">Reference proteome</keyword>
<dbReference type="GO" id="GO:0003676">
    <property type="term" value="F:nucleic acid binding"/>
    <property type="evidence" value="ECO:0007669"/>
    <property type="project" value="InterPro"/>
</dbReference>
<evidence type="ECO:0000313" key="3">
    <source>
        <dbReference type="EMBL" id="KAJ8950050.1"/>
    </source>
</evidence>
<dbReference type="InterPro" id="IPR000953">
    <property type="entry name" value="Chromo/chromo_shadow_dom"/>
</dbReference>
<evidence type="ECO:0000313" key="4">
    <source>
        <dbReference type="Proteomes" id="UP001162156"/>
    </source>
</evidence>